<feature type="region of interest" description="Disordered" evidence="1">
    <location>
        <begin position="1"/>
        <end position="77"/>
    </location>
</feature>
<name>A0A150SCP8_SORCE</name>
<reference evidence="2 3" key="1">
    <citation type="submission" date="2014-02" db="EMBL/GenBank/DDBJ databases">
        <title>The small core and large imbalanced accessory genome model reveals a collaborative survival strategy of Sorangium cellulosum strains in nature.</title>
        <authorList>
            <person name="Han K."/>
            <person name="Peng R."/>
            <person name="Blom J."/>
            <person name="Li Y.-Z."/>
        </authorList>
    </citation>
    <scope>NUCLEOTIDE SEQUENCE [LARGE SCALE GENOMIC DNA]</scope>
    <source>
        <strain evidence="2 3">So0149</strain>
    </source>
</reference>
<protein>
    <submittedName>
        <fullName evidence="2">Uncharacterized protein</fullName>
    </submittedName>
</protein>
<dbReference type="AlphaFoldDB" id="A0A150SCP8"/>
<evidence type="ECO:0000313" key="3">
    <source>
        <dbReference type="Proteomes" id="UP000075515"/>
    </source>
</evidence>
<evidence type="ECO:0000313" key="2">
    <source>
        <dbReference type="EMBL" id="KYF76442.1"/>
    </source>
</evidence>
<sequence length="77" mass="8488">MLRPFALRSGRGRRALRGRQLVTEELEAPHDGPRPARRSAGAPTRRGPSQSTTGDERPVANTVNSLLMQTLTIDERP</sequence>
<evidence type="ECO:0000256" key="1">
    <source>
        <dbReference type="SAM" id="MobiDB-lite"/>
    </source>
</evidence>
<gene>
    <name evidence="2" type="ORF">BE18_18765</name>
</gene>
<comment type="caution">
    <text evidence="2">The sequence shown here is derived from an EMBL/GenBank/DDBJ whole genome shotgun (WGS) entry which is preliminary data.</text>
</comment>
<accession>A0A150SCP8</accession>
<dbReference type="Proteomes" id="UP000075515">
    <property type="component" value="Unassembled WGS sequence"/>
</dbReference>
<dbReference type="EMBL" id="JEMC01004030">
    <property type="protein sequence ID" value="KYF76442.1"/>
    <property type="molecule type" value="Genomic_DNA"/>
</dbReference>
<proteinExistence type="predicted"/>
<feature type="compositionally biased region" description="Polar residues" evidence="1">
    <location>
        <begin position="61"/>
        <end position="77"/>
    </location>
</feature>
<organism evidence="2 3">
    <name type="scientific">Sorangium cellulosum</name>
    <name type="common">Polyangium cellulosum</name>
    <dbReference type="NCBI Taxonomy" id="56"/>
    <lineage>
        <taxon>Bacteria</taxon>
        <taxon>Pseudomonadati</taxon>
        <taxon>Myxococcota</taxon>
        <taxon>Polyangia</taxon>
        <taxon>Polyangiales</taxon>
        <taxon>Polyangiaceae</taxon>
        <taxon>Sorangium</taxon>
    </lineage>
</organism>